<sequence>MSSAQYERLPPLPASDTELPPHSSTRLDLDEEEVNVGREPPAHRIVFSRDPRFEIPTPPRWQRAALLLFIVFLFWLGYQLRGSPSDEGIPAMIE</sequence>
<dbReference type="EMBL" id="SGPK01000044">
    <property type="protein sequence ID" value="THH10119.1"/>
    <property type="molecule type" value="Genomic_DNA"/>
</dbReference>
<accession>A0A4S4LEE7</accession>
<dbReference type="Proteomes" id="UP000308199">
    <property type="component" value="Unassembled WGS sequence"/>
</dbReference>
<protein>
    <submittedName>
        <fullName evidence="3">Uncharacterized protein</fullName>
    </submittedName>
</protein>
<feature type="transmembrane region" description="Helical" evidence="2">
    <location>
        <begin position="61"/>
        <end position="78"/>
    </location>
</feature>
<comment type="caution">
    <text evidence="3">The sequence shown here is derived from an EMBL/GenBank/DDBJ whole genome shotgun (WGS) entry which is preliminary data.</text>
</comment>
<keyword evidence="2" id="KW-1133">Transmembrane helix</keyword>
<proteinExistence type="predicted"/>
<evidence type="ECO:0000256" key="1">
    <source>
        <dbReference type="SAM" id="MobiDB-lite"/>
    </source>
</evidence>
<reference evidence="3 4" key="1">
    <citation type="submission" date="2019-02" db="EMBL/GenBank/DDBJ databases">
        <title>Genome sequencing of the rare red list fungi Phellinidium pouzarii.</title>
        <authorList>
            <person name="Buettner E."/>
            <person name="Kellner H."/>
        </authorList>
    </citation>
    <scope>NUCLEOTIDE SEQUENCE [LARGE SCALE GENOMIC DNA]</scope>
    <source>
        <strain evidence="3 4">DSM 108285</strain>
    </source>
</reference>
<evidence type="ECO:0000256" key="2">
    <source>
        <dbReference type="SAM" id="Phobius"/>
    </source>
</evidence>
<evidence type="ECO:0000313" key="3">
    <source>
        <dbReference type="EMBL" id="THH10119.1"/>
    </source>
</evidence>
<feature type="region of interest" description="Disordered" evidence="1">
    <location>
        <begin position="1"/>
        <end position="35"/>
    </location>
</feature>
<gene>
    <name evidence="3" type="ORF">EW145_g1560</name>
</gene>
<keyword evidence="2" id="KW-0812">Transmembrane</keyword>
<keyword evidence="4" id="KW-1185">Reference proteome</keyword>
<keyword evidence="2" id="KW-0472">Membrane</keyword>
<evidence type="ECO:0000313" key="4">
    <source>
        <dbReference type="Proteomes" id="UP000308199"/>
    </source>
</evidence>
<dbReference type="AlphaFoldDB" id="A0A4S4LEE7"/>
<name>A0A4S4LEE7_9AGAM</name>
<dbReference type="OrthoDB" id="2538110at2759"/>
<organism evidence="3 4">
    <name type="scientific">Phellinidium pouzarii</name>
    <dbReference type="NCBI Taxonomy" id="167371"/>
    <lineage>
        <taxon>Eukaryota</taxon>
        <taxon>Fungi</taxon>
        <taxon>Dikarya</taxon>
        <taxon>Basidiomycota</taxon>
        <taxon>Agaricomycotina</taxon>
        <taxon>Agaricomycetes</taxon>
        <taxon>Hymenochaetales</taxon>
        <taxon>Hymenochaetaceae</taxon>
        <taxon>Phellinidium</taxon>
    </lineage>
</organism>